<dbReference type="RefSeq" id="WP_308914536.1">
    <property type="nucleotide sequence ID" value="NZ_JAVGVR010000002.1"/>
</dbReference>
<name>A0AA90ZAB6_9BACI</name>
<keyword evidence="2" id="KW-1185">Reference proteome</keyword>
<evidence type="ECO:0000313" key="2">
    <source>
        <dbReference type="Proteomes" id="UP001178888"/>
    </source>
</evidence>
<gene>
    <name evidence="1" type="ORF">RCG21_32460</name>
</gene>
<evidence type="ECO:0000313" key="1">
    <source>
        <dbReference type="EMBL" id="MDQ6600910.1"/>
    </source>
</evidence>
<dbReference type="EMBL" id="JAVGVR010000002">
    <property type="protein sequence ID" value="MDQ6600910.1"/>
    <property type="molecule type" value="Genomic_DNA"/>
</dbReference>
<sequence length="156" mass="17932">MVEETVLKNNRVNLSLTNRQDSNLKRLAISINMKPSSLAVSLLDRGMYDKKMIKELEQERHIYSTQMIVSKGGGNKKINRVNLSLTDKQFMNLKRLSIKLNIRHTKLAALIIEKCLSNVQLINDLQNEYCTQKAYRIVPINKNGELTFTLIGRDDL</sequence>
<accession>A0AA90ZAB6</accession>
<reference evidence="1" key="1">
    <citation type="submission" date="2023-08" db="EMBL/GenBank/DDBJ databases">
        <title>Nitrogen cycling bacteria in agricultural field soils.</title>
        <authorList>
            <person name="Jang J."/>
        </authorList>
    </citation>
    <scope>NUCLEOTIDE SEQUENCE</scope>
    <source>
        <strain evidence="1">PS3-36</strain>
    </source>
</reference>
<dbReference type="AlphaFoldDB" id="A0AA90ZAB6"/>
<dbReference type="Proteomes" id="UP001178888">
    <property type="component" value="Unassembled WGS sequence"/>
</dbReference>
<organism evidence="1 2">
    <name type="scientific">Bacillus salipaludis</name>
    <dbReference type="NCBI Taxonomy" id="2547811"/>
    <lineage>
        <taxon>Bacteria</taxon>
        <taxon>Bacillati</taxon>
        <taxon>Bacillota</taxon>
        <taxon>Bacilli</taxon>
        <taxon>Bacillales</taxon>
        <taxon>Bacillaceae</taxon>
        <taxon>Bacillus</taxon>
    </lineage>
</organism>
<proteinExistence type="predicted"/>
<comment type="caution">
    <text evidence="1">The sequence shown here is derived from an EMBL/GenBank/DDBJ whole genome shotgun (WGS) entry which is preliminary data.</text>
</comment>
<protein>
    <submittedName>
        <fullName evidence="1">Uncharacterized protein</fullName>
    </submittedName>
</protein>